<sequence>MKLELTLQGDVIQTARVRRPPYREKETDEEATAVRRRLLHLLGMPGMKPGRSGRSGRNVSFALPGNLGAIGGTDVRSRFGGKAVDVPTGDLPRLADLLPGLEWNEALLLINSLPASTLEPMCPVEHREEAGEGHAHDHGGAG</sequence>
<dbReference type="RefSeq" id="WP_265961331.1">
    <property type="nucleotide sequence ID" value="NZ_JAPEVI010000002.1"/>
</dbReference>
<dbReference type="EMBL" id="JAPEVI010000002">
    <property type="protein sequence ID" value="MCX2721642.1"/>
    <property type="molecule type" value="Genomic_DNA"/>
</dbReference>
<comment type="caution">
    <text evidence="1">The sequence shown here is derived from an EMBL/GenBank/DDBJ whole genome shotgun (WGS) entry which is preliminary data.</text>
</comment>
<gene>
    <name evidence="1" type="ORF">ON753_04360</name>
</gene>
<accession>A0ABT3QXK7</accession>
<name>A0ABT3QXK7_9HYPH</name>
<organism evidence="1 2">
    <name type="scientific">Roseibium salinum</name>
    <dbReference type="NCBI Taxonomy" id="1604349"/>
    <lineage>
        <taxon>Bacteria</taxon>
        <taxon>Pseudomonadati</taxon>
        <taxon>Pseudomonadota</taxon>
        <taxon>Alphaproteobacteria</taxon>
        <taxon>Hyphomicrobiales</taxon>
        <taxon>Stappiaceae</taxon>
        <taxon>Roseibium</taxon>
    </lineage>
</organism>
<evidence type="ECO:0000313" key="1">
    <source>
        <dbReference type="EMBL" id="MCX2721642.1"/>
    </source>
</evidence>
<keyword evidence="2" id="KW-1185">Reference proteome</keyword>
<proteinExistence type="predicted"/>
<protein>
    <submittedName>
        <fullName evidence="1">Uncharacterized protein</fullName>
    </submittedName>
</protein>
<evidence type="ECO:0000313" key="2">
    <source>
        <dbReference type="Proteomes" id="UP001300261"/>
    </source>
</evidence>
<dbReference type="Proteomes" id="UP001300261">
    <property type="component" value="Unassembled WGS sequence"/>
</dbReference>
<reference evidence="1 2" key="1">
    <citation type="journal article" date="2016" name="Int. J. Syst. Evol. Microbiol.">
        <title>Labrenzia salina sp. nov., isolated from the rhizosphere of the halophyte Arthrocnemum macrostachyum.</title>
        <authorList>
            <person name="Camacho M."/>
            <person name="Redondo-Gomez S."/>
            <person name="Rodriguez-Llorente I."/>
            <person name="Rohde M."/>
            <person name="Sproer C."/>
            <person name="Schumann P."/>
            <person name="Klenk H.P."/>
            <person name="Montero-Calasanz M.D.C."/>
        </authorList>
    </citation>
    <scope>NUCLEOTIDE SEQUENCE [LARGE SCALE GENOMIC DNA]</scope>
    <source>
        <strain evidence="1 2">DSM 29163</strain>
    </source>
</reference>